<comment type="caution">
    <text evidence="3">The sequence shown here is derived from an EMBL/GenBank/DDBJ whole genome shotgun (WGS) entry which is preliminary data.</text>
</comment>
<reference evidence="3" key="1">
    <citation type="journal article" date="2013" name="Environ. Microbiol.">
        <title>Microbiota from the distal guts of lean and obese adolescents exhibit partial functional redundancy besides clear differences in community structure.</title>
        <authorList>
            <person name="Ferrer M."/>
            <person name="Ruiz A."/>
            <person name="Lanza F."/>
            <person name="Haange S.B."/>
            <person name="Oberbach A."/>
            <person name="Till H."/>
            <person name="Bargiela R."/>
            <person name="Campoy C."/>
            <person name="Segura M.T."/>
            <person name="Richter M."/>
            <person name="von Bergen M."/>
            <person name="Seifert J."/>
            <person name="Suarez A."/>
        </authorList>
    </citation>
    <scope>NUCLEOTIDE SEQUENCE</scope>
</reference>
<feature type="compositionally biased region" description="Polar residues" evidence="1">
    <location>
        <begin position="129"/>
        <end position="138"/>
    </location>
</feature>
<sequence length="165" mass="18306">LVRIAHEILEKNDGTDDLCLIGIRTRGVPLARRLAKNIEKIDGVQLPVGELDITLYRDDLSTVADAPVLNRTDIPFPIAGKTVVLVDDVIYTCRTARAALDAVMQLGRPARIQLFSRSTAAIRSFRSRPITSARTSQPPRARSWPSACRKRTERTVSASSREDKE</sequence>
<keyword evidence="3" id="KW-0328">Glycosyltransferase</keyword>
<dbReference type="SUPFAM" id="SSF53271">
    <property type="entry name" value="PRTase-like"/>
    <property type="match status" value="1"/>
</dbReference>
<gene>
    <name evidence="3" type="ORF">LEA_13231</name>
</gene>
<dbReference type="AlphaFoldDB" id="K1TKC9"/>
<accession>K1TKC9</accession>
<feature type="domain" description="Phosphoribosyltransferase" evidence="2">
    <location>
        <begin position="3"/>
        <end position="110"/>
    </location>
</feature>
<dbReference type="GO" id="GO:0016757">
    <property type="term" value="F:glycosyltransferase activity"/>
    <property type="evidence" value="ECO:0007669"/>
    <property type="project" value="UniProtKB-KW"/>
</dbReference>
<feature type="region of interest" description="Disordered" evidence="1">
    <location>
        <begin position="126"/>
        <end position="165"/>
    </location>
</feature>
<dbReference type="InterPro" id="IPR029057">
    <property type="entry name" value="PRTase-like"/>
</dbReference>
<dbReference type="CDD" id="cd06223">
    <property type="entry name" value="PRTases_typeI"/>
    <property type="match status" value="1"/>
</dbReference>
<dbReference type="PANTHER" id="PTHR11608">
    <property type="entry name" value="BIFUNCTIONAL PROTEIN PYRR"/>
    <property type="match status" value="1"/>
</dbReference>
<name>K1TKC9_9ZZZZ</name>
<organism evidence="3">
    <name type="scientific">human gut metagenome</name>
    <dbReference type="NCBI Taxonomy" id="408170"/>
    <lineage>
        <taxon>unclassified sequences</taxon>
        <taxon>metagenomes</taxon>
        <taxon>organismal metagenomes</taxon>
    </lineage>
</organism>
<evidence type="ECO:0000259" key="2">
    <source>
        <dbReference type="Pfam" id="PF00156"/>
    </source>
</evidence>
<protein>
    <submittedName>
        <fullName evidence="3">Bifunctional pyrimidine regulatory protein PyrR uracil phosphoribosyltransferase</fullName>
    </submittedName>
</protein>
<evidence type="ECO:0000256" key="1">
    <source>
        <dbReference type="SAM" id="MobiDB-lite"/>
    </source>
</evidence>
<dbReference type="InterPro" id="IPR050137">
    <property type="entry name" value="PyrR_bifunctional"/>
</dbReference>
<dbReference type="NCBIfam" id="NF003549">
    <property type="entry name" value="PRK05205.1-5"/>
    <property type="match status" value="1"/>
</dbReference>
<dbReference type="InterPro" id="IPR000836">
    <property type="entry name" value="PRTase_dom"/>
</dbReference>
<feature type="non-terminal residue" evidence="3">
    <location>
        <position position="1"/>
    </location>
</feature>
<keyword evidence="3" id="KW-0808">Transferase</keyword>
<dbReference type="PANTHER" id="PTHR11608:SF0">
    <property type="entry name" value="BIFUNCTIONAL PROTEIN PYRR"/>
    <property type="match status" value="1"/>
</dbReference>
<dbReference type="Pfam" id="PF00156">
    <property type="entry name" value="Pribosyltran"/>
    <property type="match status" value="1"/>
</dbReference>
<evidence type="ECO:0000313" key="3">
    <source>
        <dbReference type="EMBL" id="EKC59691.1"/>
    </source>
</evidence>
<dbReference type="EMBL" id="AJWY01008976">
    <property type="protein sequence ID" value="EKC59691.1"/>
    <property type="molecule type" value="Genomic_DNA"/>
</dbReference>
<dbReference type="Gene3D" id="3.40.50.2020">
    <property type="match status" value="1"/>
</dbReference>
<proteinExistence type="predicted"/>